<dbReference type="AlphaFoldDB" id="A0A8W8IWB6"/>
<dbReference type="SMART" id="SM00454">
    <property type="entry name" value="SAM"/>
    <property type="match status" value="1"/>
</dbReference>
<dbReference type="Gene3D" id="1.10.150.50">
    <property type="entry name" value="Transcription Factor, Ets-1"/>
    <property type="match status" value="1"/>
</dbReference>
<organism evidence="6 7">
    <name type="scientific">Magallana gigas</name>
    <name type="common">Pacific oyster</name>
    <name type="synonym">Crassostrea gigas</name>
    <dbReference type="NCBI Taxonomy" id="29159"/>
    <lineage>
        <taxon>Eukaryota</taxon>
        <taxon>Metazoa</taxon>
        <taxon>Spiralia</taxon>
        <taxon>Lophotrochozoa</taxon>
        <taxon>Mollusca</taxon>
        <taxon>Bivalvia</taxon>
        <taxon>Autobranchia</taxon>
        <taxon>Pteriomorphia</taxon>
        <taxon>Ostreida</taxon>
        <taxon>Ostreoidea</taxon>
        <taxon>Ostreidae</taxon>
        <taxon>Magallana</taxon>
    </lineage>
</organism>
<feature type="compositionally biased region" description="Low complexity" evidence="4">
    <location>
        <begin position="285"/>
        <end position="300"/>
    </location>
</feature>
<feature type="compositionally biased region" description="Basic and acidic residues" evidence="4">
    <location>
        <begin position="139"/>
        <end position="170"/>
    </location>
</feature>
<dbReference type="Proteomes" id="UP000005408">
    <property type="component" value="Unassembled WGS sequence"/>
</dbReference>
<dbReference type="PROSITE" id="PS50088">
    <property type="entry name" value="ANK_REPEAT"/>
    <property type="match status" value="1"/>
</dbReference>
<dbReference type="SMART" id="SM00248">
    <property type="entry name" value="ANK"/>
    <property type="match status" value="3"/>
</dbReference>
<dbReference type="PANTHER" id="PTHR24201">
    <property type="entry name" value="ANK_REP_REGION DOMAIN-CONTAINING PROTEIN"/>
    <property type="match status" value="1"/>
</dbReference>
<dbReference type="InterPro" id="IPR001660">
    <property type="entry name" value="SAM"/>
</dbReference>
<keyword evidence="1" id="KW-0677">Repeat</keyword>
<evidence type="ECO:0000313" key="7">
    <source>
        <dbReference type="Proteomes" id="UP000005408"/>
    </source>
</evidence>
<feature type="region of interest" description="Disordered" evidence="4">
    <location>
        <begin position="139"/>
        <end position="181"/>
    </location>
</feature>
<dbReference type="InterPro" id="IPR036770">
    <property type="entry name" value="Ankyrin_rpt-contain_sf"/>
</dbReference>
<dbReference type="OrthoDB" id="76949at2759"/>
<dbReference type="Pfam" id="PF12796">
    <property type="entry name" value="Ank_2"/>
    <property type="match status" value="1"/>
</dbReference>
<dbReference type="EnsemblMetazoa" id="G1597.3">
    <property type="protein sequence ID" value="G1597.3:cds"/>
    <property type="gene ID" value="G1597"/>
</dbReference>
<feature type="domain" description="SAM" evidence="5">
    <location>
        <begin position="408"/>
        <end position="473"/>
    </location>
</feature>
<evidence type="ECO:0000256" key="3">
    <source>
        <dbReference type="PROSITE-ProRule" id="PRU00023"/>
    </source>
</evidence>
<dbReference type="SUPFAM" id="SSF47769">
    <property type="entry name" value="SAM/Pointed domain"/>
    <property type="match status" value="1"/>
</dbReference>
<sequence length="485" mass="53773">MDDKFHRAAKDGYLDILRSATKKDLNAFDEDGMTPTLFAAAYGNLDAMRMIVGRSGDPDKCDLQGFTALHHAAKNGQTNIVSFLVNFGCNIWALDNDHHSALDIAMLDDKVDIISLLDDAQSKQQQKNPKMVQHLREKATKEAEQNIKRMERRQREAAKHAEREERRLQEESNPDFKPPSKNIIKTLTMRLKSKKKLPTTTIGNTTFSQIAQPTRRGVGGVQRKISQKQGGQQEFGLPGDFHVSENIDGKRTLRSLAGTTGVRKGSDIMYVTNREAEPGTRKPLSGVFPGVNGVSGSSSKWKSESDLLDSGVDSIDSGGFDEEEEKPGMFSRPHFGKIAFLTKVGGTLNAMGRSVSADFLDNPDQGFDDVMNGNRESGSSESLEQNGVIDDDQNVPWNPDEVCSDDEDEETAFSDLIRFLASCDLSPYIHLFTDQDVDLSTLMTLSEEDLEELGLKLGPRRKLQKAIKTRKELLSVPTAIKDSYL</sequence>
<reference evidence="6" key="1">
    <citation type="submission" date="2022-08" db="UniProtKB">
        <authorList>
            <consortium name="EnsemblMetazoa"/>
        </authorList>
    </citation>
    <scope>IDENTIFICATION</scope>
    <source>
        <strain evidence="6">05x7-T-G4-1.051#20</strain>
    </source>
</reference>
<protein>
    <recommendedName>
        <fullName evidence="5">SAM domain-containing protein</fullName>
    </recommendedName>
</protein>
<keyword evidence="2 3" id="KW-0040">ANK repeat</keyword>
<dbReference type="InterPro" id="IPR050776">
    <property type="entry name" value="Ank_Repeat/CDKN_Inhibitor"/>
</dbReference>
<name>A0A8W8IWB6_MAGGI</name>
<dbReference type="PROSITE" id="PS50297">
    <property type="entry name" value="ANK_REP_REGION"/>
    <property type="match status" value="1"/>
</dbReference>
<dbReference type="Gene3D" id="1.25.40.20">
    <property type="entry name" value="Ankyrin repeat-containing domain"/>
    <property type="match status" value="1"/>
</dbReference>
<dbReference type="OMA" id="KCDLQGF"/>
<feature type="compositionally biased region" description="Polar residues" evidence="4">
    <location>
        <begin position="374"/>
        <end position="385"/>
    </location>
</feature>
<dbReference type="RefSeq" id="XP_011456908.2">
    <property type="nucleotide sequence ID" value="XM_011458606.4"/>
</dbReference>
<feature type="region of interest" description="Disordered" evidence="4">
    <location>
        <begin position="361"/>
        <end position="396"/>
    </location>
</feature>
<dbReference type="EnsemblMetazoa" id="G1597.1">
    <property type="protein sequence ID" value="G1597.1:cds"/>
    <property type="gene ID" value="G1597"/>
</dbReference>
<evidence type="ECO:0000256" key="2">
    <source>
        <dbReference type="ARBA" id="ARBA00023043"/>
    </source>
</evidence>
<accession>A0A8W8IWB6</accession>
<proteinExistence type="predicted"/>
<feature type="repeat" description="ANK" evidence="3">
    <location>
        <begin position="64"/>
        <end position="96"/>
    </location>
</feature>
<dbReference type="GeneID" id="105348981"/>
<dbReference type="PANTHER" id="PTHR24201:SF15">
    <property type="entry name" value="ANKYRIN REPEAT DOMAIN-CONTAINING PROTEIN 66"/>
    <property type="match status" value="1"/>
</dbReference>
<dbReference type="Pfam" id="PF00536">
    <property type="entry name" value="SAM_1"/>
    <property type="match status" value="1"/>
</dbReference>
<dbReference type="KEGG" id="crg:105348981"/>
<dbReference type="InterPro" id="IPR013761">
    <property type="entry name" value="SAM/pointed_sf"/>
</dbReference>
<dbReference type="SUPFAM" id="SSF48403">
    <property type="entry name" value="Ankyrin repeat"/>
    <property type="match status" value="1"/>
</dbReference>
<evidence type="ECO:0000313" key="6">
    <source>
        <dbReference type="EnsemblMetazoa" id="G1597.3:cds"/>
    </source>
</evidence>
<keyword evidence="7" id="KW-1185">Reference proteome</keyword>
<evidence type="ECO:0000256" key="1">
    <source>
        <dbReference type="ARBA" id="ARBA00022737"/>
    </source>
</evidence>
<feature type="region of interest" description="Disordered" evidence="4">
    <location>
        <begin position="277"/>
        <end position="307"/>
    </location>
</feature>
<evidence type="ECO:0000259" key="5">
    <source>
        <dbReference type="SMART" id="SM00454"/>
    </source>
</evidence>
<dbReference type="EnsemblMetazoa" id="G1597.2">
    <property type="protein sequence ID" value="G1597.2:cds"/>
    <property type="gene ID" value="G1597"/>
</dbReference>
<dbReference type="InterPro" id="IPR002110">
    <property type="entry name" value="Ankyrin_rpt"/>
</dbReference>
<evidence type="ECO:0000256" key="4">
    <source>
        <dbReference type="SAM" id="MobiDB-lite"/>
    </source>
</evidence>